<dbReference type="RefSeq" id="WP_344508299.1">
    <property type="nucleotide sequence ID" value="NZ_BAAAQD010000019.1"/>
</dbReference>
<sequence>MKNRLHPNDPQPPALWDLRTGLVGTLTGSSLRTQVAHPLAWSVAGSSLHVVDVTLK</sequence>
<accession>A0ABP4MLB1</accession>
<dbReference type="EMBL" id="BAAAQD010000019">
    <property type="protein sequence ID" value="GAA1546576.1"/>
    <property type="molecule type" value="Genomic_DNA"/>
</dbReference>
<comment type="caution">
    <text evidence="1">The sequence shown here is derived from an EMBL/GenBank/DDBJ whole genome shotgun (WGS) entry which is preliminary data.</text>
</comment>
<evidence type="ECO:0000313" key="1">
    <source>
        <dbReference type="EMBL" id="GAA1546576.1"/>
    </source>
</evidence>
<reference evidence="2" key="1">
    <citation type="journal article" date="2019" name="Int. J. Syst. Evol. Microbiol.">
        <title>The Global Catalogue of Microorganisms (GCM) 10K type strain sequencing project: providing services to taxonomists for standard genome sequencing and annotation.</title>
        <authorList>
            <consortium name="The Broad Institute Genomics Platform"/>
            <consortium name="The Broad Institute Genome Sequencing Center for Infectious Disease"/>
            <person name="Wu L."/>
            <person name="Ma J."/>
        </authorList>
    </citation>
    <scope>NUCLEOTIDE SEQUENCE [LARGE SCALE GENOMIC DNA]</scope>
    <source>
        <strain evidence="2">JCM 15933</strain>
    </source>
</reference>
<name>A0ABP4MLB1_9ACTN</name>
<proteinExistence type="predicted"/>
<evidence type="ECO:0000313" key="2">
    <source>
        <dbReference type="Proteomes" id="UP001501470"/>
    </source>
</evidence>
<organism evidence="1 2">
    <name type="scientific">Dactylosporangium maewongense</name>
    <dbReference type="NCBI Taxonomy" id="634393"/>
    <lineage>
        <taxon>Bacteria</taxon>
        <taxon>Bacillati</taxon>
        <taxon>Actinomycetota</taxon>
        <taxon>Actinomycetes</taxon>
        <taxon>Micromonosporales</taxon>
        <taxon>Micromonosporaceae</taxon>
        <taxon>Dactylosporangium</taxon>
    </lineage>
</organism>
<keyword evidence="2" id="KW-1185">Reference proteome</keyword>
<protein>
    <submittedName>
        <fullName evidence="1">Uncharacterized protein</fullName>
    </submittedName>
</protein>
<dbReference type="Proteomes" id="UP001501470">
    <property type="component" value="Unassembled WGS sequence"/>
</dbReference>
<gene>
    <name evidence="1" type="ORF">GCM10009827_078400</name>
</gene>